<name>A0A9P6WFU8_MAUEX</name>
<evidence type="ECO:0000256" key="1">
    <source>
        <dbReference type="ARBA" id="ARBA00022679"/>
    </source>
</evidence>
<reference evidence="3 4" key="1">
    <citation type="submission" date="2020-11" db="EMBL/GenBank/DDBJ databases">
        <title>Kefir isolates.</title>
        <authorList>
            <person name="Marcisauskas S."/>
            <person name="Kim Y."/>
            <person name="Blasche S."/>
        </authorList>
    </citation>
    <scope>NUCLEOTIDE SEQUENCE [LARGE SCALE GENOMIC DNA]</scope>
    <source>
        <strain evidence="3 4">OG2</strain>
    </source>
</reference>
<keyword evidence="4" id="KW-1185">Reference proteome</keyword>
<dbReference type="Gene3D" id="3.90.470.20">
    <property type="entry name" value="4'-phosphopantetheinyl transferase domain"/>
    <property type="match status" value="1"/>
</dbReference>
<dbReference type="OrthoDB" id="15433at2759"/>
<comment type="caution">
    <text evidence="3">The sequence shown here is derived from an EMBL/GenBank/DDBJ whole genome shotgun (WGS) entry which is preliminary data.</text>
</comment>
<dbReference type="SUPFAM" id="SSF56214">
    <property type="entry name" value="4'-phosphopantetheinyl transferase"/>
    <property type="match status" value="1"/>
</dbReference>
<sequence>MNNVLGIGTDIVYIPRIVGLLKRHHVTGDYRRLVRVTNKFMTSTEQERFFKLLQKTDSVDSNEQLINYTAGVWATKESLLKALSGYIAPWELPPCTNHIF</sequence>
<proteinExistence type="predicted"/>
<dbReference type="GO" id="GO:0000287">
    <property type="term" value="F:magnesium ion binding"/>
    <property type="evidence" value="ECO:0007669"/>
    <property type="project" value="InterPro"/>
</dbReference>
<dbReference type="AlphaFoldDB" id="A0A9P6WFU8"/>
<accession>A0A9P6WFU8</accession>
<evidence type="ECO:0000313" key="3">
    <source>
        <dbReference type="EMBL" id="KAG0671516.1"/>
    </source>
</evidence>
<dbReference type="InterPro" id="IPR037143">
    <property type="entry name" value="4-PPantetheinyl_Trfase_dom_sf"/>
</dbReference>
<organism evidence="3 4">
    <name type="scientific">Maudiozyma exigua</name>
    <name type="common">Yeast</name>
    <name type="synonym">Kazachstania exigua</name>
    <dbReference type="NCBI Taxonomy" id="34358"/>
    <lineage>
        <taxon>Eukaryota</taxon>
        <taxon>Fungi</taxon>
        <taxon>Dikarya</taxon>
        <taxon>Ascomycota</taxon>
        <taxon>Saccharomycotina</taxon>
        <taxon>Saccharomycetes</taxon>
        <taxon>Saccharomycetales</taxon>
        <taxon>Saccharomycetaceae</taxon>
        <taxon>Maudiozyma</taxon>
    </lineage>
</organism>
<evidence type="ECO:0000259" key="2">
    <source>
        <dbReference type="Pfam" id="PF01648"/>
    </source>
</evidence>
<gene>
    <name evidence="3" type="primary">PPT2</name>
    <name evidence="3" type="ORF">C6P45_000348</name>
</gene>
<protein>
    <submittedName>
        <fullName evidence="3">Holo-[acyl-carrier-protein] synthase</fullName>
    </submittedName>
</protein>
<dbReference type="EMBL" id="PUHR01000011">
    <property type="protein sequence ID" value="KAG0671516.1"/>
    <property type="molecule type" value="Genomic_DNA"/>
</dbReference>
<dbReference type="Pfam" id="PF01648">
    <property type="entry name" value="ACPS"/>
    <property type="match status" value="1"/>
</dbReference>
<evidence type="ECO:0000313" key="4">
    <source>
        <dbReference type="Proteomes" id="UP000750334"/>
    </source>
</evidence>
<feature type="domain" description="4'-phosphopantetheinyl transferase" evidence="2">
    <location>
        <begin position="6"/>
        <end position="84"/>
    </location>
</feature>
<dbReference type="InterPro" id="IPR008278">
    <property type="entry name" value="4-PPantetheinyl_Trfase_dom"/>
</dbReference>
<dbReference type="GO" id="GO:0008897">
    <property type="term" value="F:holo-[acyl-carrier-protein] synthase activity"/>
    <property type="evidence" value="ECO:0007669"/>
    <property type="project" value="InterPro"/>
</dbReference>
<dbReference type="Proteomes" id="UP000750334">
    <property type="component" value="Unassembled WGS sequence"/>
</dbReference>
<keyword evidence="1" id="KW-0808">Transferase</keyword>